<gene>
    <name evidence="6" type="ORF">HQ865_10945</name>
</gene>
<reference evidence="6 7" key="1">
    <citation type="submission" date="2020-05" db="EMBL/GenBank/DDBJ databases">
        <title>Mucilaginibacter mali sp. nov.</title>
        <authorList>
            <person name="Kim H.S."/>
            <person name="Lee K.C."/>
            <person name="Suh M.K."/>
            <person name="Kim J.-S."/>
            <person name="Han K.-I."/>
            <person name="Eom M.K."/>
            <person name="Shin Y.K."/>
            <person name="Lee J.-S."/>
        </authorList>
    </citation>
    <scope>NUCLEOTIDE SEQUENCE [LARGE SCALE GENOMIC DNA]</scope>
    <source>
        <strain evidence="6 7">G2-14</strain>
    </source>
</reference>
<dbReference type="EMBL" id="CP054139">
    <property type="protein sequence ID" value="QKJ33129.1"/>
    <property type="molecule type" value="Genomic_DNA"/>
</dbReference>
<keyword evidence="7" id="KW-1185">Reference proteome</keyword>
<comment type="similarity">
    <text evidence="1 4">Belongs to the glycosyl hydrolase 28 family.</text>
</comment>
<name>A0A7D4QYE5_9SPHI</name>
<dbReference type="InterPro" id="IPR011050">
    <property type="entry name" value="Pectin_lyase_fold/virulence"/>
</dbReference>
<dbReference type="Pfam" id="PF00295">
    <property type="entry name" value="Glyco_hydro_28"/>
    <property type="match status" value="1"/>
</dbReference>
<evidence type="ECO:0000313" key="6">
    <source>
        <dbReference type="EMBL" id="QKJ33129.1"/>
    </source>
</evidence>
<dbReference type="PANTHER" id="PTHR31339:SF9">
    <property type="entry name" value="PLASMIN AND FIBRONECTIN-BINDING PROTEIN A"/>
    <property type="match status" value="1"/>
</dbReference>
<feature type="signal peptide" evidence="5">
    <location>
        <begin position="1"/>
        <end position="27"/>
    </location>
</feature>
<dbReference type="InterPro" id="IPR006626">
    <property type="entry name" value="PbH1"/>
</dbReference>
<dbReference type="SMART" id="SM00710">
    <property type="entry name" value="PbH1"/>
    <property type="match status" value="7"/>
</dbReference>
<protein>
    <submittedName>
        <fullName evidence="6">Right-handed parallel beta-helix repeat-containing protein</fullName>
    </submittedName>
</protein>
<organism evidence="6 7">
    <name type="scientific">Mucilaginibacter mali</name>
    <dbReference type="NCBI Taxonomy" id="2740462"/>
    <lineage>
        <taxon>Bacteria</taxon>
        <taxon>Pseudomonadati</taxon>
        <taxon>Bacteroidota</taxon>
        <taxon>Sphingobacteriia</taxon>
        <taxon>Sphingobacteriales</taxon>
        <taxon>Sphingobacteriaceae</taxon>
        <taxon>Mucilaginibacter</taxon>
    </lineage>
</organism>
<evidence type="ECO:0000256" key="1">
    <source>
        <dbReference type="ARBA" id="ARBA00008834"/>
    </source>
</evidence>
<evidence type="ECO:0000256" key="3">
    <source>
        <dbReference type="ARBA" id="ARBA00023295"/>
    </source>
</evidence>
<dbReference type="InterPro" id="IPR051801">
    <property type="entry name" value="GH28_Enzymes"/>
</dbReference>
<evidence type="ECO:0000256" key="4">
    <source>
        <dbReference type="RuleBase" id="RU361169"/>
    </source>
</evidence>
<dbReference type="AlphaFoldDB" id="A0A7D4QYE5"/>
<dbReference type="Gene3D" id="2.160.20.10">
    <property type="entry name" value="Single-stranded right-handed beta-helix, Pectin lyase-like"/>
    <property type="match status" value="1"/>
</dbReference>
<accession>A0A7D4QYE5</accession>
<feature type="chain" id="PRO_5028826258" evidence="5">
    <location>
        <begin position="28"/>
        <end position="525"/>
    </location>
</feature>
<keyword evidence="2 4" id="KW-0378">Hydrolase</keyword>
<dbReference type="GO" id="GO:0004650">
    <property type="term" value="F:polygalacturonase activity"/>
    <property type="evidence" value="ECO:0007669"/>
    <property type="project" value="InterPro"/>
</dbReference>
<keyword evidence="3 4" id="KW-0326">Glycosidase</keyword>
<sequence length="525" mass="56203">MLTTKISRWLQLTIAVGLMALPGALHAEDCNIEKFGAKGDGQTLNSVAIQEAIDHCNQTGGGKVIFPAGRFLSGTIALKNNVTLQLQKGAVLLGSTDINDYQNLDPFTEGLGQHVGWALVVGVDLKNIGIEGEGVIDGRGSALKAQQILTDTRPEGERWGRRPFLLRLVRCEKISVSGVTLSYSAAWTSHYFQCKDVSIQKLKIISRGVAHNDGIDIDGCQNVDIKDCDIDSGDDAVCFKTTSSKMPCSHITVSGMRLKSSQGAIKMGTESMAAFEDIKISDCYIYNTGNGGIKLLSVDGARLHNVEIANITMVNVKTPILIRLGSRLSVFRKDQDTQQQTGVLENVTIKNVKAQAADTAQLMPPSGILITGVPGHPVKNLTLENIEIQLAGGGTQANAQQVVPEAIDKYPEVKTFGPIIPAYGVWARHVEGLVLNNVRFKLKSNDLRPAMICEDGKEIKISNCDIPETNGGKSIIRLTKVAGANIGNNKVLGSADAFVAVDGGVTNMQLNGNKLPAGFKNTAAY</sequence>
<keyword evidence="5" id="KW-0732">Signal</keyword>
<evidence type="ECO:0000256" key="2">
    <source>
        <dbReference type="ARBA" id="ARBA00022801"/>
    </source>
</evidence>
<dbReference type="InterPro" id="IPR012334">
    <property type="entry name" value="Pectin_lyas_fold"/>
</dbReference>
<dbReference type="Proteomes" id="UP000505355">
    <property type="component" value="Chromosome"/>
</dbReference>
<proteinExistence type="inferred from homology"/>
<dbReference type="InterPro" id="IPR000743">
    <property type="entry name" value="Glyco_hydro_28"/>
</dbReference>
<dbReference type="KEGG" id="mmab:HQ865_10945"/>
<dbReference type="GO" id="GO:0005975">
    <property type="term" value="P:carbohydrate metabolic process"/>
    <property type="evidence" value="ECO:0007669"/>
    <property type="project" value="InterPro"/>
</dbReference>
<evidence type="ECO:0000256" key="5">
    <source>
        <dbReference type="SAM" id="SignalP"/>
    </source>
</evidence>
<evidence type="ECO:0000313" key="7">
    <source>
        <dbReference type="Proteomes" id="UP000505355"/>
    </source>
</evidence>
<dbReference type="SUPFAM" id="SSF51126">
    <property type="entry name" value="Pectin lyase-like"/>
    <property type="match status" value="1"/>
</dbReference>
<dbReference type="PANTHER" id="PTHR31339">
    <property type="entry name" value="PECTIN LYASE-RELATED"/>
    <property type="match status" value="1"/>
</dbReference>